<evidence type="ECO:0000313" key="2">
    <source>
        <dbReference type="EMBL" id="KAF2113347.1"/>
    </source>
</evidence>
<dbReference type="SUPFAM" id="SSF53474">
    <property type="entry name" value="alpha/beta-Hydrolases"/>
    <property type="match status" value="1"/>
</dbReference>
<evidence type="ECO:0000313" key="3">
    <source>
        <dbReference type="Proteomes" id="UP000799770"/>
    </source>
</evidence>
<feature type="domain" description="AB hydrolase-1" evidence="1">
    <location>
        <begin position="5"/>
        <end position="246"/>
    </location>
</feature>
<keyword evidence="3" id="KW-1185">Reference proteome</keyword>
<reference evidence="2" key="1">
    <citation type="journal article" date="2020" name="Stud. Mycol.">
        <title>101 Dothideomycetes genomes: a test case for predicting lifestyles and emergence of pathogens.</title>
        <authorList>
            <person name="Haridas S."/>
            <person name="Albert R."/>
            <person name="Binder M."/>
            <person name="Bloem J."/>
            <person name="Labutti K."/>
            <person name="Salamov A."/>
            <person name="Andreopoulos B."/>
            <person name="Baker S."/>
            <person name="Barry K."/>
            <person name="Bills G."/>
            <person name="Bluhm B."/>
            <person name="Cannon C."/>
            <person name="Castanera R."/>
            <person name="Culley D."/>
            <person name="Daum C."/>
            <person name="Ezra D."/>
            <person name="Gonzalez J."/>
            <person name="Henrissat B."/>
            <person name="Kuo A."/>
            <person name="Liang C."/>
            <person name="Lipzen A."/>
            <person name="Lutzoni F."/>
            <person name="Magnuson J."/>
            <person name="Mondo S."/>
            <person name="Nolan M."/>
            <person name="Ohm R."/>
            <person name="Pangilinan J."/>
            <person name="Park H.-J."/>
            <person name="Ramirez L."/>
            <person name="Alfaro M."/>
            <person name="Sun H."/>
            <person name="Tritt A."/>
            <person name="Yoshinaga Y."/>
            <person name="Zwiers L.-H."/>
            <person name="Turgeon B."/>
            <person name="Goodwin S."/>
            <person name="Spatafora J."/>
            <person name="Crous P."/>
            <person name="Grigoriev I."/>
        </authorList>
    </citation>
    <scope>NUCLEOTIDE SEQUENCE</scope>
    <source>
        <strain evidence="2">CBS 627.86</strain>
    </source>
</reference>
<dbReference type="EMBL" id="ML977328">
    <property type="protein sequence ID" value="KAF2113347.1"/>
    <property type="molecule type" value="Genomic_DNA"/>
</dbReference>
<dbReference type="AlphaFoldDB" id="A0A6A5Z393"/>
<organism evidence="2 3">
    <name type="scientific">Lophiotrema nucula</name>
    <dbReference type="NCBI Taxonomy" id="690887"/>
    <lineage>
        <taxon>Eukaryota</taxon>
        <taxon>Fungi</taxon>
        <taxon>Dikarya</taxon>
        <taxon>Ascomycota</taxon>
        <taxon>Pezizomycotina</taxon>
        <taxon>Dothideomycetes</taxon>
        <taxon>Pleosporomycetidae</taxon>
        <taxon>Pleosporales</taxon>
        <taxon>Lophiotremataceae</taxon>
        <taxon>Lophiotrema</taxon>
    </lineage>
</organism>
<dbReference type="Proteomes" id="UP000799770">
    <property type="component" value="Unassembled WGS sequence"/>
</dbReference>
<proteinExistence type="predicted"/>
<gene>
    <name evidence="2" type="ORF">BDV96DRAFT_648314</name>
</gene>
<protein>
    <submittedName>
        <fullName evidence="2">Alpha/Beta hydrolase protein</fullName>
    </submittedName>
</protein>
<dbReference type="PANTHER" id="PTHR37017">
    <property type="entry name" value="AB HYDROLASE-1 DOMAIN-CONTAINING PROTEIN-RELATED"/>
    <property type="match status" value="1"/>
</dbReference>
<name>A0A6A5Z393_9PLEO</name>
<dbReference type="Gene3D" id="3.40.50.1820">
    <property type="entry name" value="alpha/beta hydrolase"/>
    <property type="match status" value="1"/>
</dbReference>
<dbReference type="GO" id="GO:0016787">
    <property type="term" value="F:hydrolase activity"/>
    <property type="evidence" value="ECO:0007669"/>
    <property type="project" value="UniProtKB-KW"/>
</dbReference>
<dbReference type="OrthoDB" id="1263307at2759"/>
<dbReference type="InterPro" id="IPR052897">
    <property type="entry name" value="Sec-Metab_Biosynth_Hydrolase"/>
</dbReference>
<keyword evidence="2" id="KW-0378">Hydrolase</keyword>
<dbReference type="Pfam" id="PF12697">
    <property type="entry name" value="Abhydrolase_6"/>
    <property type="match status" value="1"/>
</dbReference>
<sequence length="260" mass="27721">MAPVLLIVPGSFCPPSEYDPVVEGARAKGIEIRAIPLVTAGKKPGDLPTMYDDAVSIVKEIEKEADAGKDVVVVSHSYGGTPASQAVKGVTKAEREKAGKKGGLVRLAFMTAVVPYEGAAAGTFMAECEAPGGYTAADEDGWLYHPDPAVSASYVFNEKTPEEGYKRVIDAFIQHSSVSFGNELTYAGYADVPSSWLFCDKDLCVPPNVQQAGIDAIEKASGKKVDVRHIDHDHVPNESAPEEVIDWFVHLSKLGGKETA</sequence>
<evidence type="ECO:0000259" key="1">
    <source>
        <dbReference type="Pfam" id="PF12697"/>
    </source>
</evidence>
<dbReference type="InterPro" id="IPR000073">
    <property type="entry name" value="AB_hydrolase_1"/>
</dbReference>
<dbReference type="InterPro" id="IPR029058">
    <property type="entry name" value="AB_hydrolase_fold"/>
</dbReference>
<accession>A0A6A5Z393</accession>
<dbReference type="PANTHER" id="PTHR37017:SF13">
    <property type="entry name" value="AB HYDROLASE-1 DOMAIN-CONTAINING PROTEIN"/>
    <property type="match status" value="1"/>
</dbReference>